<name>A0A9J7BYG2_MALIO</name>
<reference evidence="1" key="1">
    <citation type="submission" date="2022-10" db="EMBL/GenBank/DDBJ databases">
        <title>The first complete genome sequence of Mycoplasma iowae strain 695.</title>
        <authorList>
            <person name="Ghanem M."/>
            <person name="El-Gazzar M."/>
        </authorList>
    </citation>
    <scope>NUCLEOTIDE SEQUENCE</scope>
    <source>
        <strain evidence="1">695</strain>
    </source>
</reference>
<gene>
    <name evidence="1" type="ORF">EER00_05490</name>
</gene>
<proteinExistence type="predicted"/>
<sequence length="54" mass="5822">MIIDEKNAGENKISNENGKVSAFAKSSAIWTKLSLPLFLASLIDKLAGIYVPIT</sequence>
<dbReference type="EMBL" id="CP033512">
    <property type="protein sequence ID" value="UYS84715.1"/>
    <property type="molecule type" value="Genomic_DNA"/>
</dbReference>
<dbReference type="KEGG" id="miw:EER00_05490"/>
<dbReference type="Proteomes" id="UP000464283">
    <property type="component" value="Chromosome"/>
</dbReference>
<dbReference type="RefSeq" id="WP_159402898.1">
    <property type="nucleotide sequence ID" value="NZ_CP033512.2"/>
</dbReference>
<protein>
    <submittedName>
        <fullName evidence="1">Uncharacterized protein</fullName>
    </submittedName>
</protein>
<organism evidence="1">
    <name type="scientific">Malacoplasma iowae 695</name>
    <dbReference type="NCBI Taxonomy" id="1048830"/>
    <lineage>
        <taxon>Bacteria</taxon>
        <taxon>Bacillati</taxon>
        <taxon>Mycoplasmatota</taxon>
        <taxon>Mycoplasmoidales</taxon>
        <taxon>Mycoplasmoidaceae</taxon>
        <taxon>Malacoplasma</taxon>
    </lineage>
</organism>
<dbReference type="AlphaFoldDB" id="A0A9J7BYG2"/>
<accession>A0A9J7BYG2</accession>
<evidence type="ECO:0000313" key="1">
    <source>
        <dbReference type="EMBL" id="UYS84715.1"/>
    </source>
</evidence>